<dbReference type="AlphaFoldDB" id="X1TE27"/>
<dbReference type="EMBL" id="BARW01022889">
    <property type="protein sequence ID" value="GAI89611.1"/>
    <property type="molecule type" value="Genomic_DNA"/>
</dbReference>
<proteinExistence type="predicted"/>
<reference evidence="1" key="1">
    <citation type="journal article" date="2014" name="Front. Microbiol.">
        <title>High frequency of phylogenetically diverse reductive dehalogenase-homologous genes in deep subseafloor sedimentary metagenomes.</title>
        <authorList>
            <person name="Kawai M."/>
            <person name="Futagami T."/>
            <person name="Toyoda A."/>
            <person name="Takaki Y."/>
            <person name="Nishi S."/>
            <person name="Hori S."/>
            <person name="Arai W."/>
            <person name="Tsubouchi T."/>
            <person name="Morono Y."/>
            <person name="Uchiyama I."/>
            <person name="Ito T."/>
            <person name="Fujiyama A."/>
            <person name="Inagaki F."/>
            <person name="Takami H."/>
        </authorList>
    </citation>
    <scope>NUCLEOTIDE SEQUENCE</scope>
    <source>
        <strain evidence="1">Expedition CK06-06</strain>
    </source>
</reference>
<accession>X1TE27</accession>
<sequence>MPNFSHPTCDFVRKVLEEYYPPKDDFISHVVINSIVQNELKVRRNLDSIIIPNVFDFDEKLWGVDDYNKD</sequence>
<organism evidence="1">
    <name type="scientific">marine sediment metagenome</name>
    <dbReference type="NCBI Taxonomy" id="412755"/>
    <lineage>
        <taxon>unclassified sequences</taxon>
        <taxon>metagenomes</taxon>
        <taxon>ecological metagenomes</taxon>
    </lineage>
</organism>
<evidence type="ECO:0000313" key="1">
    <source>
        <dbReference type="EMBL" id="GAI89611.1"/>
    </source>
</evidence>
<gene>
    <name evidence="1" type="ORF">S12H4_38089</name>
</gene>
<comment type="caution">
    <text evidence="1">The sequence shown here is derived from an EMBL/GenBank/DDBJ whole genome shotgun (WGS) entry which is preliminary data.</text>
</comment>
<name>X1TE27_9ZZZZ</name>
<protein>
    <submittedName>
        <fullName evidence="1">Uncharacterized protein</fullName>
    </submittedName>
</protein>
<feature type="non-terminal residue" evidence="1">
    <location>
        <position position="70"/>
    </location>
</feature>